<organism evidence="8 9">
    <name type="scientific">Rhipicephalus microplus</name>
    <name type="common">Cattle tick</name>
    <name type="synonym">Boophilus microplus</name>
    <dbReference type="NCBI Taxonomy" id="6941"/>
    <lineage>
        <taxon>Eukaryota</taxon>
        <taxon>Metazoa</taxon>
        <taxon>Ecdysozoa</taxon>
        <taxon>Arthropoda</taxon>
        <taxon>Chelicerata</taxon>
        <taxon>Arachnida</taxon>
        <taxon>Acari</taxon>
        <taxon>Parasitiformes</taxon>
        <taxon>Ixodida</taxon>
        <taxon>Ixodoidea</taxon>
        <taxon>Ixodidae</taxon>
        <taxon>Rhipicephalinae</taxon>
        <taxon>Rhipicephalus</taxon>
        <taxon>Boophilus</taxon>
    </lineage>
</organism>
<dbReference type="EMBL" id="JABSTU010000006">
    <property type="protein sequence ID" value="KAH8028079.1"/>
    <property type="molecule type" value="Genomic_DNA"/>
</dbReference>
<dbReference type="Proteomes" id="UP000821866">
    <property type="component" value="Chromosome 4"/>
</dbReference>
<evidence type="ECO:0000256" key="4">
    <source>
        <dbReference type="ARBA" id="ARBA00022690"/>
    </source>
</evidence>
<comment type="similarity">
    <text evidence="2">Belongs to the serpin family.</text>
</comment>
<reference evidence="8" key="2">
    <citation type="submission" date="2021-09" db="EMBL/GenBank/DDBJ databases">
        <authorList>
            <person name="Jia N."/>
            <person name="Wang J."/>
            <person name="Shi W."/>
            <person name="Du L."/>
            <person name="Sun Y."/>
            <person name="Zhan W."/>
            <person name="Jiang J."/>
            <person name="Wang Q."/>
            <person name="Zhang B."/>
            <person name="Ji P."/>
            <person name="Sakyi L.B."/>
            <person name="Cui X."/>
            <person name="Yuan T."/>
            <person name="Jiang B."/>
            <person name="Yang W."/>
            <person name="Lam T.T.-Y."/>
            <person name="Chang Q."/>
            <person name="Ding S."/>
            <person name="Wang X."/>
            <person name="Zhu J."/>
            <person name="Ruan X."/>
            <person name="Zhao L."/>
            <person name="Wei J."/>
            <person name="Que T."/>
            <person name="Du C."/>
            <person name="Cheng J."/>
            <person name="Dai P."/>
            <person name="Han X."/>
            <person name="Huang E."/>
            <person name="Gao Y."/>
            <person name="Liu J."/>
            <person name="Shao H."/>
            <person name="Ye R."/>
            <person name="Li L."/>
            <person name="Wei W."/>
            <person name="Wang X."/>
            <person name="Wang C."/>
            <person name="Huo Q."/>
            <person name="Li W."/>
            <person name="Guo W."/>
            <person name="Chen H."/>
            <person name="Chen S."/>
            <person name="Zhou L."/>
            <person name="Zhou L."/>
            <person name="Ni X."/>
            <person name="Tian J."/>
            <person name="Zhou Y."/>
            <person name="Sheng Y."/>
            <person name="Liu T."/>
            <person name="Pan Y."/>
            <person name="Xia L."/>
            <person name="Li J."/>
            <person name="Zhao F."/>
            <person name="Cao W."/>
        </authorList>
    </citation>
    <scope>NUCLEOTIDE SEQUENCE</scope>
    <source>
        <strain evidence="8">Rmic-2018</strain>
        <tissue evidence="8">Larvae</tissue>
    </source>
</reference>
<dbReference type="PROSITE" id="PS00284">
    <property type="entry name" value="SERPIN"/>
    <property type="match status" value="1"/>
</dbReference>
<dbReference type="InterPro" id="IPR023795">
    <property type="entry name" value="Serpin_CS"/>
</dbReference>
<proteinExistence type="inferred from homology"/>
<evidence type="ECO:0000313" key="8">
    <source>
        <dbReference type="EMBL" id="KAH8028079.1"/>
    </source>
</evidence>
<evidence type="ECO:0000313" key="9">
    <source>
        <dbReference type="Proteomes" id="UP000821866"/>
    </source>
</evidence>
<dbReference type="InterPro" id="IPR000215">
    <property type="entry name" value="Serpin_fam"/>
</dbReference>
<dbReference type="InterPro" id="IPR036186">
    <property type="entry name" value="Serpin_sf"/>
</dbReference>
<keyword evidence="5" id="KW-0722">Serine protease inhibitor</keyword>
<dbReference type="Gene3D" id="2.30.39.10">
    <property type="entry name" value="Alpha-1-antitrypsin, domain 1"/>
    <property type="match status" value="1"/>
</dbReference>
<dbReference type="AlphaFoldDB" id="A0A9J6E0K7"/>
<dbReference type="InterPro" id="IPR042185">
    <property type="entry name" value="Serpin_sf_2"/>
</dbReference>
<dbReference type="InterPro" id="IPR042178">
    <property type="entry name" value="Serpin_sf_1"/>
</dbReference>
<dbReference type="VEuPathDB" id="VectorBase:LOC119168158"/>
<evidence type="ECO:0000256" key="5">
    <source>
        <dbReference type="ARBA" id="ARBA00022900"/>
    </source>
</evidence>
<dbReference type="PANTHER" id="PTHR11461:SF211">
    <property type="entry name" value="GH10112P-RELATED"/>
    <property type="match status" value="1"/>
</dbReference>
<reference evidence="8" key="1">
    <citation type="journal article" date="2020" name="Cell">
        <title>Large-Scale Comparative Analyses of Tick Genomes Elucidate Their Genetic Diversity and Vector Capacities.</title>
        <authorList>
            <consortium name="Tick Genome and Microbiome Consortium (TIGMIC)"/>
            <person name="Jia N."/>
            <person name="Wang J."/>
            <person name="Shi W."/>
            <person name="Du L."/>
            <person name="Sun Y."/>
            <person name="Zhan W."/>
            <person name="Jiang J.F."/>
            <person name="Wang Q."/>
            <person name="Zhang B."/>
            <person name="Ji P."/>
            <person name="Bell-Sakyi L."/>
            <person name="Cui X.M."/>
            <person name="Yuan T.T."/>
            <person name="Jiang B.G."/>
            <person name="Yang W.F."/>
            <person name="Lam T.T."/>
            <person name="Chang Q.C."/>
            <person name="Ding S.J."/>
            <person name="Wang X.J."/>
            <person name="Zhu J.G."/>
            <person name="Ruan X.D."/>
            <person name="Zhao L."/>
            <person name="Wei J.T."/>
            <person name="Ye R.Z."/>
            <person name="Que T.C."/>
            <person name="Du C.H."/>
            <person name="Zhou Y.H."/>
            <person name="Cheng J.X."/>
            <person name="Dai P.F."/>
            <person name="Guo W.B."/>
            <person name="Han X.H."/>
            <person name="Huang E.J."/>
            <person name="Li L.F."/>
            <person name="Wei W."/>
            <person name="Gao Y.C."/>
            <person name="Liu J.Z."/>
            <person name="Shao H.Z."/>
            <person name="Wang X."/>
            <person name="Wang C.C."/>
            <person name="Yang T.C."/>
            <person name="Huo Q.B."/>
            <person name="Li W."/>
            <person name="Chen H.Y."/>
            <person name="Chen S.E."/>
            <person name="Zhou L.G."/>
            <person name="Ni X.B."/>
            <person name="Tian J.H."/>
            <person name="Sheng Y."/>
            <person name="Liu T."/>
            <person name="Pan Y.S."/>
            <person name="Xia L.Y."/>
            <person name="Li J."/>
            <person name="Zhao F."/>
            <person name="Cao W.C."/>
        </authorList>
    </citation>
    <scope>NUCLEOTIDE SEQUENCE</scope>
    <source>
        <strain evidence="8">Rmic-2018</strain>
    </source>
</reference>
<dbReference type="Gene3D" id="3.30.497.10">
    <property type="entry name" value="Antithrombin, subunit I, domain 2"/>
    <property type="match status" value="1"/>
</dbReference>
<sequence>MIIFLPRQLDGLALLEEKLTGDLLLRYVNEIKEERDVAISLPRFCAKQVINMKDTLSSMGIKDVFTGFADLSGIVGTKGYHVSQEKGQKLMTPEGGTELKVAEFAVDHPFMFCVVSRNPDAILLMGSVREIQQPYI</sequence>
<keyword evidence="3" id="KW-0964">Secreted</keyword>
<dbReference type="SUPFAM" id="SSF56574">
    <property type="entry name" value="Serpins"/>
    <property type="match status" value="1"/>
</dbReference>
<gene>
    <name evidence="8" type="ORF">HPB51_012665</name>
</gene>
<evidence type="ECO:0000256" key="1">
    <source>
        <dbReference type="ARBA" id="ARBA00004613"/>
    </source>
</evidence>
<evidence type="ECO:0000259" key="7">
    <source>
        <dbReference type="Pfam" id="PF00079"/>
    </source>
</evidence>
<evidence type="ECO:0000256" key="3">
    <source>
        <dbReference type="ARBA" id="ARBA00022525"/>
    </source>
</evidence>
<keyword evidence="9" id="KW-1185">Reference proteome</keyword>
<dbReference type="GO" id="GO:0004867">
    <property type="term" value="F:serine-type endopeptidase inhibitor activity"/>
    <property type="evidence" value="ECO:0007669"/>
    <property type="project" value="UniProtKB-KW"/>
</dbReference>
<comment type="caution">
    <text evidence="8">The sequence shown here is derived from an EMBL/GenBank/DDBJ whole genome shotgun (WGS) entry which is preliminary data.</text>
</comment>
<dbReference type="Pfam" id="PF00079">
    <property type="entry name" value="Serpin"/>
    <property type="match status" value="1"/>
</dbReference>
<protein>
    <recommendedName>
        <fullName evidence="7">Serpin domain-containing protein</fullName>
    </recommendedName>
</protein>
<keyword evidence="6" id="KW-0325">Glycoprotein</keyword>
<dbReference type="InterPro" id="IPR023796">
    <property type="entry name" value="Serpin_dom"/>
</dbReference>
<evidence type="ECO:0000256" key="6">
    <source>
        <dbReference type="ARBA" id="ARBA00023180"/>
    </source>
</evidence>
<accession>A0A9J6E0K7</accession>
<dbReference type="GO" id="GO:0005615">
    <property type="term" value="C:extracellular space"/>
    <property type="evidence" value="ECO:0007669"/>
    <property type="project" value="InterPro"/>
</dbReference>
<keyword evidence="4" id="KW-0646">Protease inhibitor</keyword>
<evidence type="ECO:0000256" key="2">
    <source>
        <dbReference type="ARBA" id="ARBA00009500"/>
    </source>
</evidence>
<name>A0A9J6E0K7_RHIMP</name>
<feature type="domain" description="Serpin" evidence="7">
    <location>
        <begin position="1"/>
        <end position="129"/>
    </location>
</feature>
<comment type="subcellular location">
    <subcellularLocation>
        <location evidence="1">Secreted</location>
    </subcellularLocation>
</comment>
<dbReference type="PANTHER" id="PTHR11461">
    <property type="entry name" value="SERINE PROTEASE INHIBITOR, SERPIN"/>
    <property type="match status" value="1"/>
</dbReference>